<evidence type="ECO:0000256" key="8">
    <source>
        <dbReference type="ARBA" id="ARBA00023065"/>
    </source>
</evidence>
<evidence type="ECO:0000256" key="9">
    <source>
        <dbReference type="ARBA" id="ARBA00023136"/>
    </source>
</evidence>
<gene>
    <name evidence="16" type="primary">LOC100366824</name>
</gene>
<evidence type="ECO:0000256" key="10">
    <source>
        <dbReference type="ARBA" id="ARBA00023303"/>
    </source>
</evidence>
<dbReference type="Pfam" id="PF01007">
    <property type="entry name" value="IRK"/>
    <property type="match status" value="1"/>
</dbReference>
<evidence type="ECO:0000259" key="14">
    <source>
        <dbReference type="Pfam" id="PF17655"/>
    </source>
</evidence>
<feature type="domain" description="Inward rectifier potassium channel C-terminal" evidence="14">
    <location>
        <begin position="181"/>
        <end position="352"/>
    </location>
</feature>
<dbReference type="InterPro" id="IPR014756">
    <property type="entry name" value="Ig_E-set"/>
</dbReference>
<keyword evidence="10 11" id="KW-0407">Ion channel</keyword>
<evidence type="ECO:0000256" key="11">
    <source>
        <dbReference type="RuleBase" id="RU003822"/>
    </source>
</evidence>
<sequence length="399" mass="46452">MVTLGRSVHSTNQTLRQQLLQYRLCLRYSHRLMSKDGKFNIKHKSTQAPSRYLADIFTTLIDIKWRWNLTIFSLVYVVSWLFFGVIWWLIAIGHGDHIKSNYKDPEFKPCTYNVYSWWTAFLFSLETQTTIGYGFRSVTDQCLPSIITLIVQSVLSCMIDAACVGCMFAKLARPKNRAETLMFTKNAVILMRNKKLRLVFRVADIRRSHILNPHVQAKLVQRQVTEEGEIIPLHYYDVKVGREQVQNQIFLEWPIEVQHIIDEKSPFWDVSADDLKRADFELILILEGIVEQTGMTTQKRTSYLADEILWGHRFDQSVVCFNNGGYEVDFSKFNKTYKTSKTPRLSGRELAQTLQDKFKVVTINENETERNRNTNCNNSRFTCFKVGSEDECESTDCEA</sequence>
<dbReference type="Gene3D" id="1.10.287.70">
    <property type="match status" value="1"/>
</dbReference>
<dbReference type="GeneID" id="100366824"/>
<keyword evidence="3 11" id="KW-0633">Potassium transport</keyword>
<keyword evidence="6 11" id="KW-0630">Potassium</keyword>
<dbReference type="InterPro" id="IPR040445">
    <property type="entry name" value="Kir_TM"/>
</dbReference>
<proteinExistence type="inferred from homology"/>
<feature type="domain" description="Potassium channel inwardly rectifying transmembrane" evidence="13">
    <location>
        <begin position="33"/>
        <end position="174"/>
    </location>
</feature>
<evidence type="ECO:0000256" key="6">
    <source>
        <dbReference type="ARBA" id="ARBA00022958"/>
    </source>
</evidence>
<dbReference type="InterPro" id="IPR041647">
    <property type="entry name" value="IRK_C"/>
</dbReference>
<keyword evidence="9 12" id="KW-0472">Membrane</keyword>
<dbReference type="PRINTS" id="PR01320">
    <property type="entry name" value="KIRCHANNEL"/>
</dbReference>
<dbReference type="RefSeq" id="XP_006820322.1">
    <property type="nucleotide sequence ID" value="XM_006820259.1"/>
</dbReference>
<dbReference type="Gene3D" id="2.60.40.1400">
    <property type="entry name" value="G protein-activated inward rectifier potassium channel 1"/>
    <property type="match status" value="1"/>
</dbReference>
<reference evidence="16" key="1">
    <citation type="submission" date="2025-08" db="UniProtKB">
        <authorList>
            <consortium name="RefSeq"/>
        </authorList>
    </citation>
    <scope>IDENTIFICATION</scope>
    <source>
        <tissue evidence="16">Testes</tissue>
    </source>
</reference>
<dbReference type="InterPro" id="IPR013518">
    <property type="entry name" value="K_chnl_inward-rec_Kir_cyto"/>
</dbReference>
<name>A0ABM0MJY1_SACKO</name>
<evidence type="ECO:0000256" key="3">
    <source>
        <dbReference type="ARBA" id="ARBA00022538"/>
    </source>
</evidence>
<dbReference type="PANTHER" id="PTHR11767:SF102">
    <property type="entry name" value="INWARDLY RECTIFYING POTASSIUM CHANNEL 1, ISOFORM F"/>
    <property type="match status" value="1"/>
</dbReference>
<keyword evidence="7 12" id="KW-1133">Transmembrane helix</keyword>
<organism evidence="15 16">
    <name type="scientific">Saccoglossus kowalevskii</name>
    <name type="common">Acorn worm</name>
    <dbReference type="NCBI Taxonomy" id="10224"/>
    <lineage>
        <taxon>Eukaryota</taxon>
        <taxon>Metazoa</taxon>
        <taxon>Hemichordata</taxon>
        <taxon>Enteropneusta</taxon>
        <taxon>Harrimaniidae</taxon>
        <taxon>Saccoglossus</taxon>
    </lineage>
</organism>
<keyword evidence="4 11" id="KW-0812">Transmembrane</keyword>
<evidence type="ECO:0000313" key="16">
    <source>
        <dbReference type="RefSeq" id="XP_006820322.1"/>
    </source>
</evidence>
<keyword evidence="2 11" id="KW-0813">Transport</keyword>
<dbReference type="Pfam" id="PF17655">
    <property type="entry name" value="IRK_C"/>
    <property type="match status" value="1"/>
</dbReference>
<protein>
    <submittedName>
        <fullName evidence="16">G protein-activated inward rectifier potassium channel 2-like</fullName>
    </submittedName>
</protein>
<evidence type="ECO:0000256" key="2">
    <source>
        <dbReference type="ARBA" id="ARBA00022448"/>
    </source>
</evidence>
<evidence type="ECO:0000256" key="7">
    <source>
        <dbReference type="ARBA" id="ARBA00022989"/>
    </source>
</evidence>
<evidence type="ECO:0000256" key="5">
    <source>
        <dbReference type="ARBA" id="ARBA00022882"/>
    </source>
</evidence>
<accession>A0ABM0MJY1</accession>
<evidence type="ECO:0000256" key="1">
    <source>
        <dbReference type="ARBA" id="ARBA00004141"/>
    </source>
</evidence>
<evidence type="ECO:0000256" key="12">
    <source>
        <dbReference type="SAM" id="Phobius"/>
    </source>
</evidence>
<dbReference type="Proteomes" id="UP000694865">
    <property type="component" value="Unplaced"/>
</dbReference>
<dbReference type="InterPro" id="IPR016449">
    <property type="entry name" value="K_chnl_inward-rec_Kir"/>
</dbReference>
<dbReference type="SUPFAM" id="SSF81324">
    <property type="entry name" value="Voltage-gated potassium channels"/>
    <property type="match status" value="1"/>
</dbReference>
<keyword evidence="15" id="KW-1185">Reference proteome</keyword>
<comment type="subcellular location">
    <subcellularLocation>
        <location evidence="1 11">Membrane</location>
        <topology evidence="1 11">Multi-pass membrane protein</topology>
    </subcellularLocation>
</comment>
<comment type="similarity">
    <text evidence="11">Belongs to the inward rectifier-type potassium channel (TC 1.A.2.1) family.</text>
</comment>
<dbReference type="PANTHER" id="PTHR11767">
    <property type="entry name" value="INWARD RECTIFIER POTASSIUM CHANNEL"/>
    <property type="match status" value="1"/>
</dbReference>
<keyword evidence="5 11" id="KW-0851">Voltage-gated channel</keyword>
<keyword evidence="8 11" id="KW-0406">Ion transport</keyword>
<dbReference type="PIRSF" id="PIRSF005465">
    <property type="entry name" value="GIRK_kir"/>
    <property type="match status" value="1"/>
</dbReference>
<feature type="transmembrane region" description="Helical" evidence="12">
    <location>
        <begin position="69"/>
        <end position="90"/>
    </location>
</feature>
<evidence type="ECO:0000313" key="15">
    <source>
        <dbReference type="Proteomes" id="UP000694865"/>
    </source>
</evidence>
<evidence type="ECO:0000256" key="4">
    <source>
        <dbReference type="ARBA" id="ARBA00022692"/>
    </source>
</evidence>
<dbReference type="SUPFAM" id="SSF81296">
    <property type="entry name" value="E set domains"/>
    <property type="match status" value="1"/>
</dbReference>
<evidence type="ECO:0000259" key="13">
    <source>
        <dbReference type="Pfam" id="PF01007"/>
    </source>
</evidence>